<evidence type="ECO:0000313" key="2">
    <source>
        <dbReference type="EMBL" id="KAB2814776.1"/>
    </source>
</evidence>
<dbReference type="Pfam" id="PF19838">
    <property type="entry name" value="LptD_2"/>
    <property type="match status" value="1"/>
</dbReference>
<keyword evidence="3" id="KW-1185">Reference proteome</keyword>
<proteinExistence type="predicted"/>
<dbReference type="OrthoDB" id="9802320at2"/>
<dbReference type="EMBL" id="WBVO01000001">
    <property type="protein sequence ID" value="KAB2814776.1"/>
    <property type="molecule type" value="Genomic_DNA"/>
</dbReference>
<feature type="domain" description="LPS-assembly protein LptD central" evidence="1">
    <location>
        <begin position="190"/>
        <end position="662"/>
    </location>
</feature>
<dbReference type="GO" id="GO:0009279">
    <property type="term" value="C:cell outer membrane"/>
    <property type="evidence" value="ECO:0007669"/>
    <property type="project" value="TreeGrafter"/>
</dbReference>
<reference evidence="2 3" key="1">
    <citation type="submission" date="2019-09" db="EMBL/GenBank/DDBJ databases">
        <title>Genomes of family Cryomorphaceae.</title>
        <authorList>
            <person name="Bowman J.P."/>
        </authorList>
    </citation>
    <scope>NUCLEOTIDE SEQUENCE [LARGE SCALE GENOMIC DNA]</scope>
    <source>
        <strain evidence="2 3">LMG 25704</strain>
    </source>
</reference>
<accession>A0A6N6RMI0</accession>
<sequence length="837" mass="94499">MSAQVVSPDDSISVAVSDTNALPGDTLTLNTDTVPQSGSQALKDKVNYDAQDSISYDVQRGTAYLYNKAHVDYGDIQLEAGYIAINFEAGVVTASGIVDSTGNITQKPIFTEKGKQYASDTIRYNFNSRRARIQTITTQEGEGYIHGSRVKMVDQKTFYIENVRFTTCNLGHPHFDIVARKAKIVAGEKVVTGPAFLRIADVWTPLFVPFGFFPMQERRASGIIIPSYTDQLDRGFGLLGGGYYWAVNDYMDLIFTGDIYTKGTYALNVASNYNVRYRFQGNLSAGFSRLRTGDPRYAEAGQFSETRDFRFRWTHRQDAKARPDLRLNADVNFATSSYYRNNSRNPEDILQNSFRSSVNLAKTWQGTPFTLNAAIRHQQNNGQQTFSADLPEVAFAMNRIQPFERDGVGEERWYERIGLVYNLDSKLEIRDSLLAYEDPSRLLENNRMQYGANNRIGLTWNTKILKFATLTPSITYGAAFLPQRYTYSWDSVNQVVDTDTIAGFNLLQRGSISASTTTKIYGLFNFNGKFSALRHIMTPRVGISYTPDFTTDYWNYYETVQVDSLGNTEDRFVYQGLLYAQTPGQGGGSITFDLQNNLDGKWRSSNDSVGETKFKILERLNFSTAYNLAADRFNWQPIQVAANNTFFNGKFGVNYQGTFDVYGIDSTGTRVDVTAWEQNGKLLRNTQNTFSFDLRLNGGKRGPTAQSTGPLGLMANSPNYYQIYDYMNVTALWTLNFSYSYQTRVVALETNTTQTLNVTGSIEPTPNWRLGFSSGYDLVNGGLTYTTIDLKRDLHCWELSVQWVPFGTLRSYTFAIRAKASMFNDLKYEQARRQGQL</sequence>
<dbReference type="GO" id="GO:1990351">
    <property type="term" value="C:transporter complex"/>
    <property type="evidence" value="ECO:0007669"/>
    <property type="project" value="TreeGrafter"/>
</dbReference>
<organism evidence="2 3">
    <name type="scientific">Phaeocystidibacter luteus</name>
    <dbReference type="NCBI Taxonomy" id="911197"/>
    <lineage>
        <taxon>Bacteria</taxon>
        <taxon>Pseudomonadati</taxon>
        <taxon>Bacteroidota</taxon>
        <taxon>Flavobacteriia</taxon>
        <taxon>Flavobacteriales</taxon>
        <taxon>Phaeocystidibacteraceae</taxon>
        <taxon>Phaeocystidibacter</taxon>
    </lineage>
</organism>
<name>A0A6N6RMI0_9FLAO</name>
<dbReference type="PANTHER" id="PTHR30189:SF1">
    <property type="entry name" value="LPS-ASSEMBLY PROTEIN LPTD"/>
    <property type="match status" value="1"/>
</dbReference>
<dbReference type="Proteomes" id="UP000468650">
    <property type="component" value="Unassembled WGS sequence"/>
</dbReference>
<comment type="caution">
    <text evidence="2">The sequence shown here is derived from an EMBL/GenBank/DDBJ whole genome shotgun (WGS) entry which is preliminary data.</text>
</comment>
<protein>
    <submittedName>
        <fullName evidence="2">LPS-assembly protein LptD</fullName>
    </submittedName>
</protein>
<dbReference type="InterPro" id="IPR045659">
    <property type="entry name" value="LptD_2"/>
</dbReference>
<evidence type="ECO:0000259" key="1">
    <source>
        <dbReference type="Pfam" id="PF19838"/>
    </source>
</evidence>
<dbReference type="InterPro" id="IPR050218">
    <property type="entry name" value="LptD"/>
</dbReference>
<evidence type="ECO:0000313" key="3">
    <source>
        <dbReference type="Proteomes" id="UP000468650"/>
    </source>
</evidence>
<dbReference type="AlphaFoldDB" id="A0A6N6RMI0"/>
<dbReference type="PANTHER" id="PTHR30189">
    <property type="entry name" value="LPS-ASSEMBLY PROTEIN"/>
    <property type="match status" value="1"/>
</dbReference>
<gene>
    <name evidence="2" type="ORF">F8C67_03245</name>
</gene>